<dbReference type="InterPro" id="IPR001509">
    <property type="entry name" value="Epimerase_deHydtase"/>
</dbReference>
<keyword evidence="15" id="KW-1133">Transmembrane helix</keyword>
<gene>
    <name evidence="17" type="ORF">TEA_016370</name>
</gene>
<reference evidence="17 18" key="1">
    <citation type="journal article" date="2018" name="Proc. Natl. Acad. Sci. U.S.A.">
        <title>Draft genome sequence of Camellia sinensis var. sinensis provides insights into the evolution of the tea genome and tea quality.</title>
        <authorList>
            <person name="Wei C."/>
            <person name="Yang H."/>
            <person name="Wang S."/>
            <person name="Zhao J."/>
            <person name="Liu C."/>
            <person name="Gao L."/>
            <person name="Xia E."/>
            <person name="Lu Y."/>
            <person name="Tai Y."/>
            <person name="She G."/>
            <person name="Sun J."/>
            <person name="Cao H."/>
            <person name="Tong W."/>
            <person name="Gao Q."/>
            <person name="Li Y."/>
            <person name="Deng W."/>
            <person name="Jiang X."/>
            <person name="Wang W."/>
            <person name="Chen Q."/>
            <person name="Zhang S."/>
            <person name="Li H."/>
            <person name="Wu J."/>
            <person name="Wang P."/>
            <person name="Li P."/>
            <person name="Shi C."/>
            <person name="Zheng F."/>
            <person name="Jian J."/>
            <person name="Huang B."/>
            <person name="Shan D."/>
            <person name="Shi M."/>
            <person name="Fang C."/>
            <person name="Yue Y."/>
            <person name="Li F."/>
            <person name="Li D."/>
            <person name="Wei S."/>
            <person name="Han B."/>
            <person name="Jiang C."/>
            <person name="Yin Y."/>
            <person name="Xia T."/>
            <person name="Zhang Z."/>
            <person name="Bennetzen J.L."/>
            <person name="Zhao S."/>
            <person name="Wan X."/>
        </authorList>
    </citation>
    <scope>NUCLEOTIDE SEQUENCE [LARGE SCALE GENOMIC DNA]</scope>
    <source>
        <strain evidence="18">cv. Shuchazao</strain>
        <tissue evidence="17">Leaf</tissue>
    </source>
</reference>
<keyword evidence="18" id="KW-1185">Reference proteome</keyword>
<evidence type="ECO:0000256" key="12">
    <source>
        <dbReference type="ARBA" id="ARBA00048870"/>
    </source>
</evidence>
<dbReference type="InterPro" id="IPR050425">
    <property type="entry name" value="NAD(P)_dehydrat-like"/>
</dbReference>
<comment type="pathway">
    <text evidence="1">Pigment biosynthesis; anthocyanin biosynthesis.</text>
</comment>
<dbReference type="SUPFAM" id="SSF51735">
    <property type="entry name" value="NAD(P)-binding Rossmann-fold domains"/>
    <property type="match status" value="2"/>
</dbReference>
<keyword evidence="4" id="KW-0284">Flavonoid biosynthesis</keyword>
<dbReference type="Proteomes" id="UP000306102">
    <property type="component" value="Unassembled WGS sequence"/>
</dbReference>
<comment type="caution">
    <text evidence="17">The sequence shown here is derived from an EMBL/GenBank/DDBJ whole genome shotgun (WGS) entry which is preliminary data.</text>
</comment>
<dbReference type="CDD" id="cd08958">
    <property type="entry name" value="FR_SDR_e"/>
    <property type="match status" value="1"/>
</dbReference>
<sequence length="559" mass="62790">MEGEEKGSACVTGGTGYVASWLIKKLLANGYRAHVLLKQKNLEKEEAVLIMNGQIREERQEKTGELLEGSQGASDSRMSQMLPYSEDVNQLVGDRLHGMSNGVTSLASLFRESMVKLYLSLKSQSKVPLVVVITLVMILLLMQLSIVMLLSRPQQVQLIPQPDYMSTMCSLSERMPETMAWVEKRIDHLKDEMHVIETLLEKMQTLLEKMQHEHTFLKAQLKDLEQRKGEKDGSGEKGSVCVTGGTGYVASLIKKLLENGYRVRTTIRSYNPDNKKDLSYLTDLPGALERLQIFNADLALPESFDAAIQGCIGVFHVAHPIDFEDKEPEEVKVQRAINGTLGILKACLDWKTVKRVVYTSSSSTVLFNDKGLDVLDESDWSDLDYIRSLKIYGASYMISKTLTEKAALEFAEKHGLDLVTVIPTYIHGPFICPRLPGSVHSSMAMILGNKDQYKHLTKVEMVHIDDVASAHIFLLEYPDAKGRYVCSAVRVTIDNMAEFLSARYPEYPIPTPESLKEIERFTLSDLSSKKLLDTGFKYKYGLEEMFDGAIQCCKEKGFL</sequence>
<evidence type="ECO:0000256" key="14">
    <source>
        <dbReference type="SAM" id="Coils"/>
    </source>
</evidence>
<evidence type="ECO:0000256" key="3">
    <source>
        <dbReference type="ARBA" id="ARBA00023002"/>
    </source>
</evidence>
<name>A0A4S4D4U5_CAMSN</name>
<evidence type="ECO:0000256" key="2">
    <source>
        <dbReference type="ARBA" id="ARBA00022857"/>
    </source>
</evidence>
<keyword evidence="15" id="KW-0472">Membrane</keyword>
<evidence type="ECO:0000256" key="9">
    <source>
        <dbReference type="ARBA" id="ARBA00039963"/>
    </source>
</evidence>
<keyword evidence="2" id="KW-0521">NADP</keyword>
<keyword evidence="15" id="KW-0812">Transmembrane</keyword>
<comment type="catalytic activity">
    <reaction evidence="12">
        <text>(2S)-flavan-4-ol + NADP(+) = (2S)-flavanone + NADPH + H(+)</text>
        <dbReference type="Rhea" id="RHEA:11228"/>
        <dbReference type="ChEBI" id="CHEBI:15378"/>
        <dbReference type="ChEBI" id="CHEBI:15605"/>
        <dbReference type="ChEBI" id="CHEBI:15606"/>
        <dbReference type="ChEBI" id="CHEBI:57783"/>
        <dbReference type="ChEBI" id="CHEBI:58349"/>
        <dbReference type="EC" id="1.1.1.234"/>
    </reaction>
</comment>
<evidence type="ECO:0000256" key="8">
    <source>
        <dbReference type="ARBA" id="ARBA00039057"/>
    </source>
</evidence>
<dbReference type="STRING" id="542762.A0A4S4D4U5"/>
<evidence type="ECO:0000256" key="4">
    <source>
        <dbReference type="ARBA" id="ARBA00023241"/>
    </source>
</evidence>
<dbReference type="GO" id="GO:0045552">
    <property type="term" value="F:dihydroflavanol 4-reductase activity"/>
    <property type="evidence" value="ECO:0007669"/>
    <property type="project" value="UniProtKB-EC"/>
</dbReference>
<evidence type="ECO:0000313" key="18">
    <source>
        <dbReference type="Proteomes" id="UP000306102"/>
    </source>
</evidence>
<dbReference type="GO" id="GO:0047890">
    <property type="term" value="F:flavanone 4-reductase activity"/>
    <property type="evidence" value="ECO:0007669"/>
    <property type="project" value="UniProtKB-EC"/>
</dbReference>
<evidence type="ECO:0000256" key="15">
    <source>
        <dbReference type="SAM" id="Phobius"/>
    </source>
</evidence>
<evidence type="ECO:0000259" key="16">
    <source>
        <dbReference type="Pfam" id="PF01370"/>
    </source>
</evidence>
<feature type="coiled-coil region" evidence="14">
    <location>
        <begin position="186"/>
        <end position="227"/>
    </location>
</feature>
<evidence type="ECO:0000256" key="13">
    <source>
        <dbReference type="ARBA" id="ARBA00049132"/>
    </source>
</evidence>
<evidence type="ECO:0000256" key="1">
    <source>
        <dbReference type="ARBA" id="ARBA00004935"/>
    </source>
</evidence>
<dbReference type="PANTHER" id="PTHR10366:SF563">
    <property type="entry name" value="CINNAMOYL-COA REDUCTASE 16"/>
    <property type="match status" value="1"/>
</dbReference>
<feature type="transmembrane region" description="Helical" evidence="15">
    <location>
        <begin position="127"/>
        <end position="150"/>
    </location>
</feature>
<evidence type="ECO:0000256" key="7">
    <source>
        <dbReference type="ARBA" id="ARBA00039055"/>
    </source>
</evidence>
<accession>A0A4S4D4U5</accession>
<comment type="similarity">
    <text evidence="5">Belongs to the NAD(P)-dependent epimerase/dehydratase family. Dihydroflavonol-4-reductase subfamily.</text>
</comment>
<evidence type="ECO:0000313" key="17">
    <source>
        <dbReference type="EMBL" id="THF97374.1"/>
    </source>
</evidence>
<dbReference type="Pfam" id="PF01370">
    <property type="entry name" value="Epimerase"/>
    <property type="match status" value="1"/>
</dbReference>
<organism evidence="17 18">
    <name type="scientific">Camellia sinensis var. sinensis</name>
    <name type="common">China tea</name>
    <dbReference type="NCBI Taxonomy" id="542762"/>
    <lineage>
        <taxon>Eukaryota</taxon>
        <taxon>Viridiplantae</taxon>
        <taxon>Streptophyta</taxon>
        <taxon>Embryophyta</taxon>
        <taxon>Tracheophyta</taxon>
        <taxon>Spermatophyta</taxon>
        <taxon>Magnoliopsida</taxon>
        <taxon>eudicotyledons</taxon>
        <taxon>Gunneridae</taxon>
        <taxon>Pentapetalae</taxon>
        <taxon>asterids</taxon>
        <taxon>Ericales</taxon>
        <taxon>Theaceae</taxon>
        <taxon>Camellia</taxon>
    </lineage>
</organism>
<comment type="function">
    <text evidence="6">Bifunctional enzyme involved in flavonoid metabolism.</text>
</comment>
<comment type="catalytic activity">
    <reaction evidence="13">
        <text>a (2R,3S,4S)-leucoanthocyanidin + NADP(+) = a (2R,3R)-dihydroflavonol + NADPH + H(+)</text>
        <dbReference type="Rhea" id="RHEA:54444"/>
        <dbReference type="ChEBI" id="CHEBI:15378"/>
        <dbReference type="ChEBI" id="CHEBI:57783"/>
        <dbReference type="ChEBI" id="CHEBI:58349"/>
        <dbReference type="ChEBI" id="CHEBI:138176"/>
        <dbReference type="ChEBI" id="CHEBI:138188"/>
        <dbReference type="EC" id="1.1.1.219"/>
    </reaction>
</comment>
<dbReference type="EC" id="1.1.1.219" evidence="8"/>
<dbReference type="EC" id="1.1.1.234" evidence="7"/>
<keyword evidence="3" id="KW-0560">Oxidoreductase</keyword>
<dbReference type="InterPro" id="IPR036291">
    <property type="entry name" value="NAD(P)-bd_dom_sf"/>
</dbReference>
<dbReference type="GO" id="GO:0009813">
    <property type="term" value="P:flavonoid biosynthetic process"/>
    <property type="evidence" value="ECO:0007669"/>
    <property type="project" value="UniProtKB-KW"/>
</dbReference>
<dbReference type="FunFam" id="3.40.50.720:FF:000085">
    <property type="entry name" value="Dihydroflavonol reductase"/>
    <property type="match status" value="1"/>
</dbReference>
<proteinExistence type="inferred from homology"/>
<evidence type="ECO:0000256" key="11">
    <source>
        <dbReference type="ARBA" id="ARBA00042831"/>
    </source>
</evidence>
<dbReference type="PANTHER" id="PTHR10366">
    <property type="entry name" value="NAD DEPENDENT EPIMERASE/DEHYDRATASE"/>
    <property type="match status" value="1"/>
</dbReference>
<dbReference type="Gene3D" id="3.40.50.720">
    <property type="entry name" value="NAD(P)-binding Rossmann-like Domain"/>
    <property type="match status" value="2"/>
</dbReference>
<protein>
    <recommendedName>
        <fullName evidence="9">Dihydroflavonol 4-reductase</fullName>
        <ecNumber evidence="8">1.1.1.219</ecNumber>
        <ecNumber evidence="7">1.1.1.234</ecNumber>
    </recommendedName>
    <alternativeName>
        <fullName evidence="11">Dihydrokaempferol 4-reductase</fullName>
    </alternativeName>
    <alternativeName>
        <fullName evidence="10">Flavanone 4-reductase</fullName>
    </alternativeName>
</protein>
<evidence type="ECO:0000256" key="6">
    <source>
        <dbReference type="ARBA" id="ARBA00037100"/>
    </source>
</evidence>
<dbReference type="AlphaFoldDB" id="A0A4S4D4U5"/>
<keyword evidence="14" id="KW-0175">Coiled coil</keyword>
<evidence type="ECO:0000256" key="10">
    <source>
        <dbReference type="ARBA" id="ARBA00042087"/>
    </source>
</evidence>
<dbReference type="EMBL" id="SDRB02012556">
    <property type="protein sequence ID" value="THF97374.1"/>
    <property type="molecule type" value="Genomic_DNA"/>
</dbReference>
<feature type="domain" description="NAD-dependent epimerase/dehydratase" evidence="16">
    <location>
        <begin position="240"/>
        <end position="482"/>
    </location>
</feature>
<evidence type="ECO:0000256" key="5">
    <source>
        <dbReference type="ARBA" id="ARBA00023445"/>
    </source>
</evidence>